<reference evidence="1 2" key="1">
    <citation type="submission" date="2018-12" db="EMBL/GenBank/DDBJ databases">
        <title>The Draft Genome Sequence of the Soil Bacterium Pedobacter tournemirensis R1.</title>
        <authorList>
            <person name="He J."/>
        </authorList>
    </citation>
    <scope>NUCLEOTIDE SEQUENCE [LARGE SCALE GENOMIC DNA]</scope>
    <source>
        <strain evidence="1 2">R1</strain>
    </source>
</reference>
<evidence type="ECO:0000313" key="2">
    <source>
        <dbReference type="Proteomes" id="UP000290848"/>
    </source>
</evidence>
<evidence type="ECO:0008006" key="3">
    <source>
        <dbReference type="Google" id="ProtNLM"/>
    </source>
</evidence>
<sequence length="70" mass="8047">MIYVFKTSVETEKDVQRLRPSLNVVIPLAKWTFDLDDCDKILRVDTPAGSPETIIRTLRNTGFNCEELAY</sequence>
<dbReference type="Proteomes" id="UP000290848">
    <property type="component" value="Unassembled WGS sequence"/>
</dbReference>
<accession>A0A4Q0MFS9</accession>
<gene>
    <name evidence="1" type="ORF">EKH83_01230</name>
</gene>
<protein>
    <recommendedName>
        <fullName evidence="3">Copper chaperone</fullName>
    </recommendedName>
</protein>
<dbReference type="EMBL" id="RXOC01000001">
    <property type="protein sequence ID" value="RXF72381.1"/>
    <property type="molecule type" value="Genomic_DNA"/>
</dbReference>
<proteinExistence type="predicted"/>
<evidence type="ECO:0000313" key="1">
    <source>
        <dbReference type="EMBL" id="RXF72381.1"/>
    </source>
</evidence>
<name>A0A4Q0MFS9_9SPHI</name>
<dbReference type="AlphaFoldDB" id="A0A4Q0MFS9"/>
<comment type="caution">
    <text evidence="1">The sequence shown here is derived from an EMBL/GenBank/DDBJ whole genome shotgun (WGS) entry which is preliminary data.</text>
</comment>
<organism evidence="1 2">
    <name type="scientific">Arcticibacter tournemirensis</name>
    <dbReference type="NCBI Taxonomy" id="699437"/>
    <lineage>
        <taxon>Bacteria</taxon>
        <taxon>Pseudomonadati</taxon>
        <taxon>Bacteroidota</taxon>
        <taxon>Sphingobacteriia</taxon>
        <taxon>Sphingobacteriales</taxon>
        <taxon>Sphingobacteriaceae</taxon>
        <taxon>Arcticibacter</taxon>
    </lineage>
</organism>
<dbReference type="RefSeq" id="WP_128767566.1">
    <property type="nucleotide sequence ID" value="NZ_RXOC01000001.1"/>
</dbReference>